<evidence type="ECO:0000256" key="3">
    <source>
        <dbReference type="ARBA" id="ARBA00023121"/>
    </source>
</evidence>
<protein>
    <recommendedName>
        <fullName evidence="7">GPP34 family phosphoprotein</fullName>
    </recommendedName>
</protein>
<dbReference type="InterPro" id="IPR038261">
    <property type="entry name" value="GPP34-like_sf"/>
</dbReference>
<evidence type="ECO:0000256" key="2">
    <source>
        <dbReference type="ARBA" id="ARBA00023034"/>
    </source>
</evidence>
<keyword evidence="3" id="KW-0446">Lipid-binding</keyword>
<evidence type="ECO:0000313" key="6">
    <source>
        <dbReference type="Proteomes" id="UP001052739"/>
    </source>
</evidence>
<dbReference type="Gene3D" id="1.10.3630.10">
    <property type="entry name" value="yeast vps74-n-term truncation variant domain like"/>
    <property type="match status" value="1"/>
</dbReference>
<reference evidence="5" key="1">
    <citation type="submission" date="2024-05" db="EMBL/GenBank/DDBJ databases">
        <title>Whole genome shotgun sequence of Streptomyces hydrogenans NBRC 13475.</title>
        <authorList>
            <person name="Komaki H."/>
            <person name="Tamura T."/>
        </authorList>
    </citation>
    <scope>NUCLEOTIDE SEQUENCE</scope>
    <source>
        <strain evidence="5">NBRC 13475</strain>
    </source>
</reference>
<keyword evidence="2" id="KW-0333">Golgi apparatus</keyword>
<keyword evidence="6" id="KW-1185">Reference proteome</keyword>
<evidence type="ECO:0000313" key="5">
    <source>
        <dbReference type="EMBL" id="GHI27812.1"/>
    </source>
</evidence>
<dbReference type="InterPro" id="IPR008628">
    <property type="entry name" value="GPP34-like"/>
</dbReference>
<dbReference type="RefSeq" id="WP_190225439.1">
    <property type="nucleotide sequence ID" value="NZ_BNBS01000107.1"/>
</dbReference>
<evidence type="ECO:0008006" key="7">
    <source>
        <dbReference type="Google" id="ProtNLM"/>
    </source>
</evidence>
<organism evidence="5 6">
    <name type="scientific">Streptomyces hydrogenans</name>
    <dbReference type="NCBI Taxonomy" id="1873719"/>
    <lineage>
        <taxon>Bacteria</taxon>
        <taxon>Bacillati</taxon>
        <taxon>Actinomycetota</taxon>
        <taxon>Actinomycetes</taxon>
        <taxon>Kitasatosporales</taxon>
        <taxon>Streptomycetaceae</taxon>
        <taxon>Streptomyces</taxon>
    </lineage>
</organism>
<proteinExistence type="predicted"/>
<dbReference type="Proteomes" id="UP001052739">
    <property type="component" value="Unassembled WGS sequence"/>
</dbReference>
<comment type="subcellular location">
    <subcellularLocation>
        <location evidence="1">Golgi apparatus membrane</location>
        <topology evidence="1">Peripheral membrane protein</topology>
        <orientation evidence="1">Cytoplasmic side</orientation>
    </subcellularLocation>
</comment>
<comment type="caution">
    <text evidence="5">The sequence shown here is derived from an EMBL/GenBank/DDBJ whole genome shotgun (WGS) entry which is preliminary data.</text>
</comment>
<name>A0ABQ3PS03_9ACTN</name>
<accession>A0ABQ3PS03</accession>
<gene>
    <name evidence="5" type="ORF">Shyd_91830</name>
</gene>
<sequence length="221" mass="23387">MTITLAEELMLLSLDDESGEAKERQSAAWAVAGGILLDLALAGRVSVTGGRAAVADASPTGEPLLDGRLALLAEWAGRRGRAPKVTEWLTKDQAKAPAATLARLCERGLVVEERRRVLGVFPVRRYPEADGSAEGELRERLRAVVLDGGAPDERTAGLIALVHGAKLHRLAFPGEPRKEVAARMEKVADGQWAGEGVREAIRNMRAAMAAVTVATIVAATG</sequence>
<dbReference type="Pfam" id="PF05719">
    <property type="entry name" value="GPP34"/>
    <property type="match status" value="1"/>
</dbReference>
<evidence type="ECO:0000256" key="1">
    <source>
        <dbReference type="ARBA" id="ARBA00004255"/>
    </source>
</evidence>
<dbReference type="EMBL" id="BNDW01000117">
    <property type="protein sequence ID" value="GHI27812.1"/>
    <property type="molecule type" value="Genomic_DNA"/>
</dbReference>
<keyword evidence="4" id="KW-0472">Membrane</keyword>
<evidence type="ECO:0000256" key="4">
    <source>
        <dbReference type="ARBA" id="ARBA00023136"/>
    </source>
</evidence>